<dbReference type="EMBL" id="JASBNA010000029">
    <property type="protein sequence ID" value="KAK7683691.1"/>
    <property type="molecule type" value="Genomic_DNA"/>
</dbReference>
<sequence>MSQDQKPSNILHRISSQSPTSVFINALERNLYPLLDELSLDARSRIIRVLELVEWEAGADTALLIDVVNYDIHEKSLNDQVKALEKHCKRNWHRSSEIQAEMMMKIGKEVLQWLPHLWQIGVEKGLEMDLVQKCLVLCTTIIIRVTKCGSFVEFCEIEFALVISDTIGNVVYKDNTYLLQSIAWVWRELLVSATSKHRSPNGILADIRRLQFEEEVYEYLKRGNVENRMDEGRGYWDVHWNEDMRAAALFLLDERHQDRIRNFDKRISLTLYKEILSEDPTIKDRLLRITRRQMFEDKDRLVATNYRTAVQIFGLDSSEDLPALLDVLPGDMDTLEVKKIIFRFWADSNLPTSCAKALELLKSGLEEAKKRVLDEVNNAFPNF</sequence>
<name>A0AAW0FSC9_9APHY</name>
<comment type="caution">
    <text evidence="1">The sequence shown here is derived from an EMBL/GenBank/DDBJ whole genome shotgun (WGS) entry which is preliminary data.</text>
</comment>
<gene>
    <name evidence="1" type="ORF">QCA50_013067</name>
</gene>
<dbReference type="Proteomes" id="UP001385951">
    <property type="component" value="Unassembled WGS sequence"/>
</dbReference>
<accession>A0AAW0FSC9</accession>
<evidence type="ECO:0000313" key="1">
    <source>
        <dbReference type="EMBL" id="KAK7683691.1"/>
    </source>
</evidence>
<keyword evidence="2" id="KW-1185">Reference proteome</keyword>
<protein>
    <submittedName>
        <fullName evidence="1">Uncharacterized protein</fullName>
    </submittedName>
</protein>
<evidence type="ECO:0000313" key="2">
    <source>
        <dbReference type="Proteomes" id="UP001385951"/>
    </source>
</evidence>
<dbReference type="AlphaFoldDB" id="A0AAW0FSC9"/>
<organism evidence="1 2">
    <name type="scientific">Cerrena zonata</name>
    <dbReference type="NCBI Taxonomy" id="2478898"/>
    <lineage>
        <taxon>Eukaryota</taxon>
        <taxon>Fungi</taxon>
        <taxon>Dikarya</taxon>
        <taxon>Basidiomycota</taxon>
        <taxon>Agaricomycotina</taxon>
        <taxon>Agaricomycetes</taxon>
        <taxon>Polyporales</taxon>
        <taxon>Cerrenaceae</taxon>
        <taxon>Cerrena</taxon>
    </lineage>
</organism>
<proteinExistence type="predicted"/>
<reference evidence="1 2" key="1">
    <citation type="submission" date="2022-09" db="EMBL/GenBank/DDBJ databases">
        <authorList>
            <person name="Palmer J.M."/>
        </authorList>
    </citation>
    <scope>NUCLEOTIDE SEQUENCE [LARGE SCALE GENOMIC DNA]</scope>
    <source>
        <strain evidence="1 2">DSM 7382</strain>
    </source>
</reference>